<dbReference type="InterPro" id="IPR036676">
    <property type="entry name" value="PurM-like_C_sf"/>
</dbReference>
<reference evidence="2" key="1">
    <citation type="submission" date="2012-11" db="EMBL/GenBank/DDBJ databases">
        <authorList>
            <person name="Lucero-Rivera Y.E."/>
            <person name="Tovar-Ramirez D."/>
        </authorList>
    </citation>
    <scope>NUCLEOTIDE SEQUENCE [LARGE SCALE GENOMIC DNA]</scope>
    <source>
        <strain evidence="2">Araruama</strain>
    </source>
</reference>
<organism evidence="1 2">
    <name type="scientific">Candidatus Magnetoglobus multicellularis str. Araruama</name>
    <dbReference type="NCBI Taxonomy" id="890399"/>
    <lineage>
        <taxon>Bacteria</taxon>
        <taxon>Pseudomonadati</taxon>
        <taxon>Thermodesulfobacteriota</taxon>
        <taxon>Desulfobacteria</taxon>
        <taxon>Desulfobacterales</taxon>
        <taxon>Desulfobacteraceae</taxon>
        <taxon>Candidatus Magnetoglobus</taxon>
    </lineage>
</organism>
<dbReference type="Gene3D" id="3.90.650.10">
    <property type="entry name" value="PurM-like C-terminal domain"/>
    <property type="match status" value="1"/>
</dbReference>
<dbReference type="SUPFAM" id="SSF56042">
    <property type="entry name" value="PurM C-terminal domain-like"/>
    <property type="match status" value="1"/>
</dbReference>
<dbReference type="Proteomes" id="UP000189670">
    <property type="component" value="Unassembled WGS sequence"/>
</dbReference>
<evidence type="ECO:0000313" key="1">
    <source>
        <dbReference type="EMBL" id="ETR68511.1"/>
    </source>
</evidence>
<evidence type="ECO:0008006" key="3">
    <source>
        <dbReference type="Google" id="ProtNLM"/>
    </source>
</evidence>
<evidence type="ECO:0000313" key="2">
    <source>
        <dbReference type="Proteomes" id="UP000189670"/>
    </source>
</evidence>
<dbReference type="EMBL" id="ATBP01000928">
    <property type="protein sequence ID" value="ETR68511.1"/>
    <property type="molecule type" value="Genomic_DNA"/>
</dbReference>
<gene>
    <name evidence="1" type="ORF">OMM_10455</name>
</gene>
<comment type="caution">
    <text evidence="1">The sequence shown here is derived from an EMBL/GenBank/DDBJ whole genome shotgun (WGS) entry which is preliminary data.</text>
</comment>
<proteinExistence type="predicted"/>
<accession>A0A1V1P114</accession>
<protein>
    <recommendedName>
        <fullName evidence="3">PurM-like C-terminal domain-containing protein</fullName>
    </recommendedName>
</protein>
<sequence>MRNLATTGLINSAHDCAEGGLLIAIAESIAASKSEQMFYFRYHLVYVMMLFFLEKPRAELLLHYLRKTKPKSKLF</sequence>
<name>A0A1V1P114_9BACT</name>
<dbReference type="AlphaFoldDB" id="A0A1V1P114"/>